<name>A0A4S4MYL5_9APHY</name>
<dbReference type="EMBL" id="SGPM01000043">
    <property type="protein sequence ID" value="THH31582.1"/>
    <property type="molecule type" value="Genomic_DNA"/>
</dbReference>
<sequence>MHFNATFLSVLACAAFAYGRSVNTRSLTTWCPNAVPVHSETIGDTGITMTHFSCGNTTDALLDLHSLVDEAPSGQLQSRGASPVFPRQFQNCVDGAADTECECAVLCGAIPFCGTGALPTQSDCQFIANTLSTVAGSFFVDSGFVMSFSFQSCEAAFVNEATTEKEFCFENMASLTSATWVNCMELQGGGVGGCIGDDFNYFFE</sequence>
<protein>
    <submittedName>
        <fullName evidence="2">Uncharacterized protein</fullName>
    </submittedName>
</protein>
<organism evidence="2 3">
    <name type="scientific">Antrodiella citrinella</name>
    <dbReference type="NCBI Taxonomy" id="2447956"/>
    <lineage>
        <taxon>Eukaryota</taxon>
        <taxon>Fungi</taxon>
        <taxon>Dikarya</taxon>
        <taxon>Basidiomycota</taxon>
        <taxon>Agaricomycotina</taxon>
        <taxon>Agaricomycetes</taxon>
        <taxon>Polyporales</taxon>
        <taxon>Steccherinaceae</taxon>
        <taxon>Antrodiella</taxon>
    </lineage>
</organism>
<keyword evidence="1" id="KW-0732">Signal</keyword>
<dbReference type="AlphaFoldDB" id="A0A4S4MYL5"/>
<dbReference type="Proteomes" id="UP000308730">
    <property type="component" value="Unassembled WGS sequence"/>
</dbReference>
<evidence type="ECO:0000256" key="1">
    <source>
        <dbReference type="SAM" id="SignalP"/>
    </source>
</evidence>
<evidence type="ECO:0000313" key="2">
    <source>
        <dbReference type="EMBL" id="THH31582.1"/>
    </source>
</evidence>
<gene>
    <name evidence="2" type="ORF">EUX98_g2620</name>
</gene>
<proteinExistence type="predicted"/>
<accession>A0A4S4MYL5</accession>
<reference evidence="2 3" key="1">
    <citation type="submission" date="2019-02" db="EMBL/GenBank/DDBJ databases">
        <title>Genome sequencing of the rare red list fungi Antrodiella citrinella (Flaviporus citrinellus).</title>
        <authorList>
            <person name="Buettner E."/>
            <person name="Kellner H."/>
        </authorList>
    </citation>
    <scope>NUCLEOTIDE SEQUENCE [LARGE SCALE GENOMIC DNA]</scope>
    <source>
        <strain evidence="2 3">DSM 108506</strain>
    </source>
</reference>
<evidence type="ECO:0000313" key="3">
    <source>
        <dbReference type="Proteomes" id="UP000308730"/>
    </source>
</evidence>
<feature type="signal peptide" evidence="1">
    <location>
        <begin position="1"/>
        <end position="19"/>
    </location>
</feature>
<comment type="caution">
    <text evidence="2">The sequence shown here is derived from an EMBL/GenBank/DDBJ whole genome shotgun (WGS) entry which is preliminary data.</text>
</comment>
<keyword evidence="3" id="KW-1185">Reference proteome</keyword>
<feature type="chain" id="PRO_5020925016" evidence="1">
    <location>
        <begin position="20"/>
        <end position="204"/>
    </location>
</feature>
<dbReference type="OrthoDB" id="2796425at2759"/>